<dbReference type="Proteomes" id="UP001140217">
    <property type="component" value="Unassembled WGS sequence"/>
</dbReference>
<dbReference type="GO" id="GO:0003700">
    <property type="term" value="F:DNA-binding transcription factor activity"/>
    <property type="evidence" value="ECO:0007669"/>
    <property type="project" value="InterPro"/>
</dbReference>
<keyword evidence="4" id="KW-1185">Reference proteome</keyword>
<feature type="compositionally biased region" description="Low complexity" evidence="1">
    <location>
        <begin position="16"/>
        <end position="34"/>
    </location>
</feature>
<name>A0A9W8H3Q8_9FUNG</name>
<feature type="domain" description="BZIP" evidence="2">
    <location>
        <begin position="74"/>
        <end position="125"/>
    </location>
</feature>
<dbReference type="InterPro" id="IPR046347">
    <property type="entry name" value="bZIP_sf"/>
</dbReference>
<accession>A0A9W8H3Q8</accession>
<dbReference type="CDD" id="cd14686">
    <property type="entry name" value="bZIP"/>
    <property type="match status" value="1"/>
</dbReference>
<dbReference type="AlphaFoldDB" id="A0A9W8H3Q8"/>
<organism evidence="3 4">
    <name type="scientific">Coemansia javaensis</name>
    <dbReference type="NCBI Taxonomy" id="2761396"/>
    <lineage>
        <taxon>Eukaryota</taxon>
        <taxon>Fungi</taxon>
        <taxon>Fungi incertae sedis</taxon>
        <taxon>Zoopagomycota</taxon>
        <taxon>Kickxellomycotina</taxon>
        <taxon>Kickxellomycetes</taxon>
        <taxon>Kickxellales</taxon>
        <taxon>Kickxellaceae</taxon>
        <taxon>Coemansia</taxon>
    </lineage>
</organism>
<dbReference type="PROSITE" id="PS50217">
    <property type="entry name" value="BZIP"/>
    <property type="match status" value="1"/>
</dbReference>
<feature type="region of interest" description="Disordered" evidence="1">
    <location>
        <begin position="1"/>
        <end position="97"/>
    </location>
</feature>
<gene>
    <name evidence="3" type="ORF">H4R18_005260</name>
</gene>
<dbReference type="PROSITE" id="PS00036">
    <property type="entry name" value="BZIP_BASIC"/>
    <property type="match status" value="1"/>
</dbReference>
<proteinExistence type="predicted"/>
<evidence type="ECO:0000256" key="1">
    <source>
        <dbReference type="SAM" id="MobiDB-lite"/>
    </source>
</evidence>
<dbReference type="InterPro" id="IPR004827">
    <property type="entry name" value="bZIP"/>
</dbReference>
<feature type="compositionally biased region" description="Polar residues" evidence="1">
    <location>
        <begin position="52"/>
        <end position="61"/>
    </location>
</feature>
<evidence type="ECO:0000259" key="2">
    <source>
        <dbReference type="PROSITE" id="PS50217"/>
    </source>
</evidence>
<evidence type="ECO:0000313" key="4">
    <source>
        <dbReference type="Proteomes" id="UP001140217"/>
    </source>
</evidence>
<dbReference type="Gene3D" id="1.20.5.170">
    <property type="match status" value="1"/>
</dbReference>
<dbReference type="Pfam" id="PF00170">
    <property type="entry name" value="bZIP_1"/>
    <property type="match status" value="1"/>
</dbReference>
<reference evidence="3" key="1">
    <citation type="submission" date="2022-07" db="EMBL/GenBank/DDBJ databases">
        <title>Phylogenomic reconstructions and comparative analyses of Kickxellomycotina fungi.</title>
        <authorList>
            <person name="Reynolds N.K."/>
            <person name="Stajich J.E."/>
            <person name="Barry K."/>
            <person name="Grigoriev I.V."/>
            <person name="Crous P."/>
            <person name="Smith M.E."/>
        </authorList>
    </citation>
    <scope>NUCLEOTIDE SEQUENCE</scope>
    <source>
        <strain evidence="3">NBRC 105414</strain>
    </source>
</reference>
<comment type="caution">
    <text evidence="3">The sequence shown here is derived from an EMBL/GenBank/DDBJ whole genome shotgun (WGS) entry which is preliminary data.</text>
</comment>
<dbReference type="EMBL" id="JANBUL010000304">
    <property type="protein sequence ID" value="KAJ2777231.1"/>
    <property type="molecule type" value="Genomic_DNA"/>
</dbReference>
<sequence>MTVGVPGRAGAGAGAGVSVCAEDGSSGNDSGCSDDYSDMSESDSALHKAGSGSASTNQWRDSVQHLETPRTADEVAQEARRTRNREAARRSREKKKTVMRDLRNEVKRLEGIFASTEKQLAEFREINEWMGDERPLIDPRDVADAESSAQAARINRVYAQVMRTMRTIVELQLHLDHIAKVLKSMVEPK</sequence>
<evidence type="ECO:0000313" key="3">
    <source>
        <dbReference type="EMBL" id="KAJ2777231.1"/>
    </source>
</evidence>
<feature type="compositionally biased region" description="Basic and acidic residues" evidence="1">
    <location>
        <begin position="62"/>
        <end position="97"/>
    </location>
</feature>
<protein>
    <recommendedName>
        <fullName evidence="2">BZIP domain-containing protein</fullName>
    </recommendedName>
</protein>
<dbReference type="SUPFAM" id="SSF57959">
    <property type="entry name" value="Leucine zipper domain"/>
    <property type="match status" value="1"/>
</dbReference>